<dbReference type="InterPro" id="IPR011006">
    <property type="entry name" value="CheY-like_superfamily"/>
</dbReference>
<sequence length="132" mass="14559">MGLGEEQLCPAQVICIVDDDESVRVGLSSLLRSFDYEVVGFESGIQLLAWIRNNRCSCIISDVQMPGMSGIEMFLHMVREDLLIPTIFITAYPTPELQQKALSHGACAFLIKPVAAKDLEALIGLYAEPRTD</sequence>
<dbReference type="Pfam" id="PF00072">
    <property type="entry name" value="Response_reg"/>
    <property type="match status" value="1"/>
</dbReference>
<evidence type="ECO:0000256" key="1">
    <source>
        <dbReference type="ARBA" id="ARBA00022553"/>
    </source>
</evidence>
<evidence type="ECO:0000313" key="4">
    <source>
        <dbReference type="EMBL" id="PVX85910.1"/>
    </source>
</evidence>
<dbReference type="PANTHER" id="PTHR44591">
    <property type="entry name" value="STRESS RESPONSE REGULATOR PROTEIN 1"/>
    <property type="match status" value="1"/>
</dbReference>
<gene>
    <name evidence="4" type="ORF">C7402_103488</name>
</gene>
<dbReference type="PANTHER" id="PTHR44591:SF25">
    <property type="entry name" value="CHEMOTAXIS TWO-COMPONENT RESPONSE REGULATOR"/>
    <property type="match status" value="1"/>
</dbReference>
<reference evidence="4 5" key="1">
    <citation type="submission" date="2018-05" db="EMBL/GenBank/DDBJ databases">
        <title>Genomic Encyclopedia of Type Strains, Phase IV (KMG-V): Genome sequencing to study the core and pangenomes of soil and plant-associated prokaryotes.</title>
        <authorList>
            <person name="Whitman W."/>
        </authorList>
    </citation>
    <scope>NUCLEOTIDE SEQUENCE [LARGE SCALE GENOMIC DNA]</scope>
    <source>
        <strain evidence="4 5">SCZa-39</strain>
    </source>
</reference>
<dbReference type="Gene3D" id="3.40.50.2300">
    <property type="match status" value="1"/>
</dbReference>
<evidence type="ECO:0000256" key="2">
    <source>
        <dbReference type="PROSITE-ProRule" id="PRU00169"/>
    </source>
</evidence>
<dbReference type="InterPro" id="IPR050595">
    <property type="entry name" value="Bact_response_regulator"/>
</dbReference>
<organism evidence="4 5">
    <name type="scientific">Paraburkholderia unamae</name>
    <dbReference type="NCBI Taxonomy" id="219649"/>
    <lineage>
        <taxon>Bacteria</taxon>
        <taxon>Pseudomonadati</taxon>
        <taxon>Pseudomonadota</taxon>
        <taxon>Betaproteobacteria</taxon>
        <taxon>Burkholderiales</taxon>
        <taxon>Burkholderiaceae</taxon>
        <taxon>Paraburkholderia</taxon>
    </lineage>
</organism>
<accession>A0ABX5KV72</accession>
<feature type="modified residue" description="4-aspartylphosphate" evidence="2">
    <location>
        <position position="62"/>
    </location>
</feature>
<dbReference type="EMBL" id="QEOB01000003">
    <property type="protein sequence ID" value="PVX85910.1"/>
    <property type="molecule type" value="Genomic_DNA"/>
</dbReference>
<name>A0ABX5KV72_9BURK</name>
<dbReference type="InterPro" id="IPR001789">
    <property type="entry name" value="Sig_transdc_resp-reg_receiver"/>
</dbReference>
<keyword evidence="5" id="KW-1185">Reference proteome</keyword>
<evidence type="ECO:0000313" key="5">
    <source>
        <dbReference type="Proteomes" id="UP000245712"/>
    </source>
</evidence>
<dbReference type="SMART" id="SM00448">
    <property type="entry name" value="REC"/>
    <property type="match status" value="1"/>
</dbReference>
<protein>
    <submittedName>
        <fullName evidence="4">Response regulator receiver domain-containing protein</fullName>
    </submittedName>
</protein>
<dbReference type="PROSITE" id="PS50110">
    <property type="entry name" value="RESPONSE_REGULATORY"/>
    <property type="match status" value="1"/>
</dbReference>
<proteinExistence type="predicted"/>
<comment type="caution">
    <text evidence="4">The sequence shown here is derived from an EMBL/GenBank/DDBJ whole genome shotgun (WGS) entry which is preliminary data.</text>
</comment>
<dbReference type="SUPFAM" id="SSF52172">
    <property type="entry name" value="CheY-like"/>
    <property type="match status" value="1"/>
</dbReference>
<feature type="domain" description="Response regulatory" evidence="3">
    <location>
        <begin position="13"/>
        <end position="127"/>
    </location>
</feature>
<evidence type="ECO:0000259" key="3">
    <source>
        <dbReference type="PROSITE" id="PS50110"/>
    </source>
</evidence>
<keyword evidence="1 2" id="KW-0597">Phosphoprotein</keyword>
<dbReference type="RefSeq" id="WP_244314794.1">
    <property type="nucleotide sequence ID" value="NZ_QEOB01000003.1"/>
</dbReference>
<dbReference type="Proteomes" id="UP000245712">
    <property type="component" value="Unassembled WGS sequence"/>
</dbReference>